<dbReference type="GO" id="GO:0005576">
    <property type="term" value="C:extracellular region"/>
    <property type="evidence" value="ECO:0007669"/>
    <property type="project" value="UniProtKB-SubCell"/>
</dbReference>
<dbReference type="GO" id="GO:0045087">
    <property type="term" value="P:innate immune response"/>
    <property type="evidence" value="ECO:0007669"/>
    <property type="project" value="UniProtKB-KW"/>
</dbReference>
<dbReference type="Gene3D" id="2.40.10.10">
    <property type="entry name" value="Trypsin-like serine proteases"/>
    <property type="match status" value="1"/>
</dbReference>
<protein>
    <submittedName>
        <fullName evidence="10">Serine protease snake</fullName>
    </submittedName>
</protein>
<evidence type="ECO:0000256" key="5">
    <source>
        <dbReference type="ARBA" id="ARBA00022859"/>
    </source>
</evidence>
<dbReference type="SMART" id="SM00020">
    <property type="entry name" value="Tryp_SPc"/>
    <property type="match status" value="1"/>
</dbReference>
<dbReference type="PANTHER" id="PTHR24260:SF147">
    <property type="entry name" value="EG:BACR7A4.3 PROTEIN-RELATED"/>
    <property type="match status" value="1"/>
</dbReference>
<dbReference type="InterPro" id="IPR001314">
    <property type="entry name" value="Peptidase_S1A"/>
</dbReference>
<dbReference type="InterPro" id="IPR051333">
    <property type="entry name" value="CLIP_Serine_Protease"/>
</dbReference>
<dbReference type="AlphaFoldDB" id="A0A8D8FMH6"/>
<evidence type="ECO:0000313" key="10">
    <source>
        <dbReference type="EMBL" id="CAG6478257.1"/>
    </source>
</evidence>
<evidence type="ECO:0000256" key="8">
    <source>
        <dbReference type="ARBA" id="ARBA00024195"/>
    </source>
</evidence>
<keyword evidence="10" id="KW-0645">Protease</keyword>
<feature type="domain" description="Peptidase S1" evidence="9">
    <location>
        <begin position="24"/>
        <end position="144"/>
    </location>
</feature>
<dbReference type="SUPFAM" id="SSF50494">
    <property type="entry name" value="Trypsin-like serine proteases"/>
    <property type="match status" value="1"/>
</dbReference>
<dbReference type="PROSITE" id="PS50240">
    <property type="entry name" value="TRYPSIN_DOM"/>
    <property type="match status" value="1"/>
</dbReference>
<dbReference type="EMBL" id="HBUE01082755">
    <property type="protein sequence ID" value="CAG6478257.1"/>
    <property type="molecule type" value="Transcribed_RNA"/>
</dbReference>
<dbReference type="FunFam" id="2.40.10.10:FF:000028">
    <property type="entry name" value="Serine protease easter"/>
    <property type="match status" value="1"/>
</dbReference>
<evidence type="ECO:0000256" key="7">
    <source>
        <dbReference type="ARBA" id="ARBA00023180"/>
    </source>
</evidence>
<dbReference type="GO" id="GO:0004252">
    <property type="term" value="F:serine-type endopeptidase activity"/>
    <property type="evidence" value="ECO:0007669"/>
    <property type="project" value="InterPro"/>
</dbReference>
<dbReference type="InterPro" id="IPR043504">
    <property type="entry name" value="Peptidase_S1_PA_chymotrypsin"/>
</dbReference>
<organism evidence="10">
    <name type="scientific">Culex pipiens</name>
    <name type="common">House mosquito</name>
    <dbReference type="NCBI Taxonomy" id="7175"/>
    <lineage>
        <taxon>Eukaryota</taxon>
        <taxon>Metazoa</taxon>
        <taxon>Ecdysozoa</taxon>
        <taxon>Arthropoda</taxon>
        <taxon>Hexapoda</taxon>
        <taxon>Insecta</taxon>
        <taxon>Pterygota</taxon>
        <taxon>Neoptera</taxon>
        <taxon>Endopterygota</taxon>
        <taxon>Diptera</taxon>
        <taxon>Nematocera</taxon>
        <taxon>Culicoidea</taxon>
        <taxon>Culicidae</taxon>
        <taxon>Culicinae</taxon>
        <taxon>Culicini</taxon>
        <taxon>Culex</taxon>
        <taxon>Culex</taxon>
    </lineage>
</organism>
<dbReference type="PANTHER" id="PTHR24260">
    <property type="match status" value="1"/>
</dbReference>
<keyword evidence="10" id="KW-0378">Hydrolase</keyword>
<keyword evidence="4" id="KW-0732">Signal</keyword>
<dbReference type="GO" id="GO:0006508">
    <property type="term" value="P:proteolysis"/>
    <property type="evidence" value="ECO:0007669"/>
    <property type="project" value="UniProtKB-KW"/>
</dbReference>
<keyword evidence="2" id="KW-0964">Secreted</keyword>
<keyword evidence="7" id="KW-0325">Glycoprotein</keyword>
<evidence type="ECO:0000256" key="3">
    <source>
        <dbReference type="ARBA" id="ARBA00022588"/>
    </source>
</evidence>
<evidence type="ECO:0000256" key="4">
    <source>
        <dbReference type="ARBA" id="ARBA00022729"/>
    </source>
</evidence>
<proteinExistence type="inferred from homology"/>
<evidence type="ECO:0000259" key="9">
    <source>
        <dbReference type="PROSITE" id="PS50240"/>
    </source>
</evidence>
<dbReference type="PROSITE" id="PS00134">
    <property type="entry name" value="TRYPSIN_HIS"/>
    <property type="match status" value="1"/>
</dbReference>
<evidence type="ECO:0000256" key="2">
    <source>
        <dbReference type="ARBA" id="ARBA00022525"/>
    </source>
</evidence>
<evidence type="ECO:0000256" key="1">
    <source>
        <dbReference type="ARBA" id="ARBA00004613"/>
    </source>
</evidence>
<keyword evidence="6" id="KW-1015">Disulfide bond</keyword>
<dbReference type="PRINTS" id="PR00722">
    <property type="entry name" value="CHYMOTRYPSIN"/>
</dbReference>
<accession>A0A8D8FMH6</accession>
<keyword evidence="3" id="KW-0399">Innate immunity</keyword>
<name>A0A8D8FMH6_CULPI</name>
<reference evidence="10" key="1">
    <citation type="submission" date="2021-05" db="EMBL/GenBank/DDBJ databases">
        <authorList>
            <person name="Alioto T."/>
            <person name="Alioto T."/>
            <person name="Gomez Garrido J."/>
        </authorList>
    </citation>
    <scope>NUCLEOTIDE SEQUENCE</scope>
</reference>
<comment type="similarity">
    <text evidence="8">Belongs to the peptidase S1 family. CLIP subfamily.</text>
</comment>
<comment type="subcellular location">
    <subcellularLocation>
        <location evidence="1">Secreted</location>
    </subcellularLocation>
</comment>
<dbReference type="InterPro" id="IPR009003">
    <property type="entry name" value="Peptidase_S1_PA"/>
</dbReference>
<dbReference type="InterPro" id="IPR001254">
    <property type="entry name" value="Trypsin_dom"/>
</dbReference>
<sequence>MLSCFFQDCRLRFYRIEPYSAASPASGKPTRIREFPHMAAIGWTDTNGTIQWKCGGSLIWDNFVLTAAHCVLDSRSVAPDVVRLGDIDLYSADDDEWAQQFRIVKIVRHPEHRFTASYHDVALLKLDRNVVEDGTVIPACLMSGADGPVRHSYSKWTMYRTRCPRTPPRRSG</sequence>
<dbReference type="InterPro" id="IPR018114">
    <property type="entry name" value="TRYPSIN_HIS"/>
</dbReference>
<keyword evidence="5" id="KW-0391">Immunity</keyword>
<evidence type="ECO:0000256" key="6">
    <source>
        <dbReference type="ARBA" id="ARBA00023157"/>
    </source>
</evidence>
<dbReference type="Pfam" id="PF00089">
    <property type="entry name" value="Trypsin"/>
    <property type="match status" value="1"/>
</dbReference>